<reference evidence="1" key="1">
    <citation type="submission" date="2018-05" db="EMBL/GenBank/DDBJ databases">
        <authorList>
            <person name="Lanie J.A."/>
            <person name="Ng W.-L."/>
            <person name="Kazmierczak K.M."/>
            <person name="Andrzejewski T.M."/>
            <person name="Davidsen T.M."/>
            <person name="Wayne K.J."/>
            <person name="Tettelin H."/>
            <person name="Glass J.I."/>
            <person name="Rusch D."/>
            <person name="Podicherti R."/>
            <person name="Tsui H.-C.T."/>
            <person name="Winkler M.E."/>
        </authorList>
    </citation>
    <scope>NUCLEOTIDE SEQUENCE</scope>
</reference>
<dbReference type="EMBL" id="UINC01182608">
    <property type="protein sequence ID" value="SVD92919.1"/>
    <property type="molecule type" value="Genomic_DNA"/>
</dbReference>
<organism evidence="1">
    <name type="scientific">marine metagenome</name>
    <dbReference type="NCBI Taxonomy" id="408172"/>
    <lineage>
        <taxon>unclassified sequences</taxon>
        <taxon>metagenomes</taxon>
        <taxon>ecological metagenomes</taxon>
    </lineage>
</organism>
<proteinExistence type="predicted"/>
<dbReference type="AlphaFoldDB" id="A0A382ZCH5"/>
<evidence type="ECO:0000313" key="1">
    <source>
        <dbReference type="EMBL" id="SVD92919.1"/>
    </source>
</evidence>
<name>A0A382ZCH5_9ZZZZ</name>
<protein>
    <submittedName>
        <fullName evidence="1">Uncharacterized protein</fullName>
    </submittedName>
</protein>
<gene>
    <name evidence="1" type="ORF">METZ01_LOCUS445773</name>
</gene>
<accession>A0A382ZCH5</accession>
<sequence>EALAAKSGKVFTPSFWGLKYGKMKNGAFVISASVFLPIESYSAEGTPIKED</sequence>
<feature type="non-terminal residue" evidence="1">
    <location>
        <position position="1"/>
    </location>
</feature>